<proteinExistence type="predicted"/>
<protein>
    <submittedName>
        <fullName evidence="1">Uncharacterized protein</fullName>
    </submittedName>
</protein>
<name>A0A1B2HE40_9PSEU</name>
<dbReference type="KEGG" id="led:BBK82_07485"/>
<gene>
    <name evidence="1" type="ORF">BBK82_07485</name>
</gene>
<dbReference type="EMBL" id="CP016793">
    <property type="protein sequence ID" value="ANZ35946.1"/>
    <property type="molecule type" value="Genomic_DNA"/>
</dbReference>
<accession>A0A1B2HE40</accession>
<reference evidence="1 2" key="1">
    <citation type="submission" date="2016-07" db="EMBL/GenBank/DDBJ databases">
        <title>Complete genome sequence of the Lentzea guizhouensis DHS C013.</title>
        <authorList>
            <person name="Cao C."/>
        </authorList>
    </citation>
    <scope>NUCLEOTIDE SEQUENCE [LARGE SCALE GENOMIC DNA]</scope>
    <source>
        <strain evidence="1 2">DHS C013</strain>
    </source>
</reference>
<sequence length="60" mass="6479">MRSRNPDRQGVELGAGVGREVSGVLDVLQGIGFGFGVELREQVRIGGWSAEHGRGRELCQ</sequence>
<organism evidence="1 2">
    <name type="scientific">Lentzea guizhouensis</name>
    <dbReference type="NCBI Taxonomy" id="1586287"/>
    <lineage>
        <taxon>Bacteria</taxon>
        <taxon>Bacillati</taxon>
        <taxon>Actinomycetota</taxon>
        <taxon>Actinomycetes</taxon>
        <taxon>Pseudonocardiales</taxon>
        <taxon>Pseudonocardiaceae</taxon>
        <taxon>Lentzea</taxon>
    </lineage>
</organism>
<dbReference type="RefSeq" id="WP_065914353.1">
    <property type="nucleotide sequence ID" value="NZ_CP016793.1"/>
</dbReference>
<keyword evidence="2" id="KW-1185">Reference proteome</keyword>
<dbReference type="AlphaFoldDB" id="A0A1B2HE40"/>
<dbReference type="Proteomes" id="UP000093053">
    <property type="component" value="Chromosome"/>
</dbReference>
<evidence type="ECO:0000313" key="2">
    <source>
        <dbReference type="Proteomes" id="UP000093053"/>
    </source>
</evidence>
<evidence type="ECO:0000313" key="1">
    <source>
        <dbReference type="EMBL" id="ANZ35946.1"/>
    </source>
</evidence>